<dbReference type="AlphaFoldDB" id="I0HFR9"/>
<dbReference type="PANTHER" id="PTHR32439:SF9">
    <property type="entry name" value="BLR3264 PROTEIN"/>
    <property type="match status" value="1"/>
</dbReference>
<feature type="compositionally biased region" description="Low complexity" evidence="7">
    <location>
        <begin position="257"/>
        <end position="281"/>
    </location>
</feature>
<keyword evidence="10" id="KW-1185">Reference proteome</keyword>
<reference evidence="9 10" key="1">
    <citation type="submission" date="2012-02" db="EMBL/GenBank/DDBJ databases">
        <title>Complete genome sequence of Actinoplanes missouriensis 431 (= NBRC 102363).</title>
        <authorList>
            <person name="Ohnishi Y."/>
            <person name="Ishikawa J."/>
            <person name="Sekine M."/>
            <person name="Hosoyama A."/>
            <person name="Harada T."/>
            <person name="Narita H."/>
            <person name="Hata T."/>
            <person name="Konno Y."/>
            <person name="Tutikane K."/>
            <person name="Fujita N."/>
            <person name="Horinouchi S."/>
            <person name="Hayakawa M."/>
        </authorList>
    </citation>
    <scope>NUCLEOTIDE SEQUENCE [LARGE SCALE GENOMIC DNA]</scope>
    <source>
        <strain evidence="10">ATCC 14538 / DSM 43046 / CBS 188.64 / JCM 3121 / NBRC 102363 / NCIMB 12654 / NRRL B-3342 / UNCC 431</strain>
    </source>
</reference>
<dbReference type="eggNOG" id="COG0155">
    <property type="taxonomic scope" value="Bacteria"/>
</dbReference>
<evidence type="ECO:0000256" key="6">
    <source>
        <dbReference type="ARBA" id="ARBA00023014"/>
    </source>
</evidence>
<sequence>MVLSVAARSIRAVTPLRQSDTDACPGALRLHAAADGLLARVRLPAGVLSGEQLRALRELTEQFGDGFLELTSRANLQVRGVQAKDAETLAARLRAAGLLPSATHDAVRNIAAPVLAGPVIRALVARLDAALIGDPALSGLPGKFLFAIGHVPLAADVTAVPAGTSPAGTATGSTIAGGTTRTGTGGRFVIRLGGHDTGIRVDEDAVVPTMLAAAHAFLAEREAQRSGGPAAWRLRELTDGPSRVTARVRAAHDPAAAHEPAAAHNAAEAHGKPAAAATTAPRDPEPATPVEVLEPGDLLGVLDQPGSPLVAVGALVPLGRLGGVPMKVLEKATRLVITPWRGVLVTDLPRADAAPWADQLIDSGLALAADSPWVGVTACAGRPGCAKSLADVRADATRSARFVDGLPVHWVGCARACGSPAGRHVQVQATPVGYRVSHPDAGAATDTDTDTVDPRRDLGAVVAAARRP</sequence>
<dbReference type="EMBL" id="AP012319">
    <property type="protein sequence ID" value="BAL91856.1"/>
    <property type="molecule type" value="Genomic_DNA"/>
</dbReference>
<feature type="region of interest" description="Disordered" evidence="7">
    <location>
        <begin position="253"/>
        <end position="289"/>
    </location>
</feature>
<dbReference type="PANTHER" id="PTHR32439">
    <property type="entry name" value="FERREDOXIN--NITRITE REDUCTASE, CHLOROPLASTIC"/>
    <property type="match status" value="1"/>
</dbReference>
<evidence type="ECO:0000256" key="7">
    <source>
        <dbReference type="SAM" id="MobiDB-lite"/>
    </source>
</evidence>
<accession>I0HFR9</accession>
<dbReference type="GO" id="GO:0046872">
    <property type="term" value="F:metal ion binding"/>
    <property type="evidence" value="ECO:0007669"/>
    <property type="project" value="UniProtKB-KW"/>
</dbReference>
<dbReference type="STRING" id="512565.AMIS_66360"/>
<name>I0HFR9_ACTM4</name>
<proteinExistence type="predicted"/>
<dbReference type="InterPro" id="IPR005117">
    <property type="entry name" value="NiRdtase/SiRdtase_haem-b_fer"/>
</dbReference>
<keyword evidence="2" id="KW-0349">Heme</keyword>
<feature type="domain" description="Nitrite/Sulfite reductase ferredoxin-like" evidence="8">
    <location>
        <begin position="35"/>
        <end position="96"/>
    </location>
</feature>
<evidence type="ECO:0000256" key="4">
    <source>
        <dbReference type="ARBA" id="ARBA00023002"/>
    </source>
</evidence>
<dbReference type="PATRIC" id="fig|512565.3.peg.6640"/>
<dbReference type="Pfam" id="PF03460">
    <property type="entry name" value="NIR_SIR_ferr"/>
    <property type="match status" value="1"/>
</dbReference>
<dbReference type="HOGENOM" id="CLU_015667_0_1_11"/>
<evidence type="ECO:0000256" key="5">
    <source>
        <dbReference type="ARBA" id="ARBA00023004"/>
    </source>
</evidence>
<dbReference type="Gene3D" id="3.30.413.10">
    <property type="entry name" value="Sulfite Reductase Hemoprotein, domain 1"/>
    <property type="match status" value="1"/>
</dbReference>
<keyword evidence="3" id="KW-0479">Metal-binding</keyword>
<keyword evidence="6" id="KW-0411">Iron-sulfur</keyword>
<evidence type="ECO:0000313" key="10">
    <source>
        <dbReference type="Proteomes" id="UP000007882"/>
    </source>
</evidence>
<dbReference type="SUPFAM" id="SSF55124">
    <property type="entry name" value="Nitrite/Sulfite reductase N-terminal domain-like"/>
    <property type="match status" value="2"/>
</dbReference>
<evidence type="ECO:0000313" key="9">
    <source>
        <dbReference type="EMBL" id="BAL91856.1"/>
    </source>
</evidence>
<dbReference type="InterPro" id="IPR045854">
    <property type="entry name" value="NO2/SO3_Rdtase_4Fe4S_sf"/>
</dbReference>
<dbReference type="SUPFAM" id="SSF56014">
    <property type="entry name" value="Nitrite and sulphite reductase 4Fe-4S domain-like"/>
    <property type="match status" value="1"/>
</dbReference>
<dbReference type="GO" id="GO:0051539">
    <property type="term" value="F:4 iron, 4 sulfur cluster binding"/>
    <property type="evidence" value="ECO:0007669"/>
    <property type="project" value="UniProtKB-KW"/>
</dbReference>
<dbReference type="GO" id="GO:0016491">
    <property type="term" value="F:oxidoreductase activity"/>
    <property type="evidence" value="ECO:0007669"/>
    <property type="project" value="UniProtKB-KW"/>
</dbReference>
<evidence type="ECO:0000256" key="3">
    <source>
        <dbReference type="ARBA" id="ARBA00022723"/>
    </source>
</evidence>
<evidence type="ECO:0000256" key="2">
    <source>
        <dbReference type="ARBA" id="ARBA00022617"/>
    </source>
</evidence>
<evidence type="ECO:0000256" key="1">
    <source>
        <dbReference type="ARBA" id="ARBA00022485"/>
    </source>
</evidence>
<dbReference type="InterPro" id="IPR051329">
    <property type="entry name" value="NIR_SIR_4Fe-4S"/>
</dbReference>
<keyword evidence="4" id="KW-0560">Oxidoreductase</keyword>
<gene>
    <name evidence="9" type="ordered locus">AMIS_66360</name>
</gene>
<dbReference type="InterPro" id="IPR036136">
    <property type="entry name" value="Nit/Sulf_reduc_fer-like_dom_sf"/>
</dbReference>
<dbReference type="KEGG" id="ams:AMIS_66360"/>
<evidence type="ECO:0000259" key="8">
    <source>
        <dbReference type="Pfam" id="PF03460"/>
    </source>
</evidence>
<dbReference type="Gene3D" id="3.90.480.10">
    <property type="entry name" value="Sulfite Reductase Hemoprotein,Domain 2"/>
    <property type="match status" value="1"/>
</dbReference>
<keyword evidence="1" id="KW-0004">4Fe-4S</keyword>
<protein>
    <submittedName>
        <fullName evidence="9">Putative precorrin-3B synthase</fullName>
    </submittedName>
</protein>
<organism evidence="9 10">
    <name type="scientific">Actinoplanes missouriensis (strain ATCC 14538 / DSM 43046 / CBS 188.64 / JCM 3121 / NBRC 102363 / NCIMB 12654 / NRRL B-3342 / UNCC 431)</name>
    <dbReference type="NCBI Taxonomy" id="512565"/>
    <lineage>
        <taxon>Bacteria</taxon>
        <taxon>Bacillati</taxon>
        <taxon>Actinomycetota</taxon>
        <taxon>Actinomycetes</taxon>
        <taxon>Micromonosporales</taxon>
        <taxon>Micromonosporaceae</taxon>
        <taxon>Actinoplanes</taxon>
    </lineage>
</organism>
<keyword evidence="5" id="KW-0408">Iron</keyword>
<dbReference type="Proteomes" id="UP000007882">
    <property type="component" value="Chromosome"/>
</dbReference>